<gene>
    <name evidence="3" type="ORF">LPB072_08750</name>
    <name evidence="4" type="ORF">LPB72_18245</name>
</gene>
<evidence type="ECO:0000313" key="6">
    <source>
        <dbReference type="Proteomes" id="UP000185680"/>
    </source>
</evidence>
<evidence type="ECO:0000313" key="5">
    <source>
        <dbReference type="Proteomes" id="UP000185657"/>
    </source>
</evidence>
<keyword evidence="5" id="KW-1185">Reference proteome</keyword>
<reference evidence="3 6" key="2">
    <citation type="submission" date="2016-10" db="EMBL/GenBank/DDBJ databases">
        <title>Hydorgenophaga sp. LPB0072 isolated from gastropod.</title>
        <authorList>
            <person name="Kim E."/>
            <person name="Yi H."/>
        </authorList>
    </citation>
    <scope>NUCLEOTIDE SEQUENCE [LARGE SCALE GENOMIC DNA]</scope>
    <source>
        <strain evidence="3 6">LPB0072</strain>
    </source>
</reference>
<keyword evidence="2" id="KW-1133">Transmembrane helix</keyword>
<feature type="compositionally biased region" description="Basic and acidic residues" evidence="1">
    <location>
        <begin position="77"/>
        <end position="89"/>
    </location>
</feature>
<evidence type="ECO:0000313" key="4">
    <source>
        <dbReference type="EMBL" id="OAD40103.1"/>
    </source>
</evidence>
<feature type="compositionally biased region" description="Basic and acidic residues" evidence="1">
    <location>
        <begin position="96"/>
        <end position="199"/>
    </location>
</feature>
<feature type="transmembrane region" description="Helical" evidence="2">
    <location>
        <begin position="20"/>
        <end position="40"/>
    </location>
</feature>
<dbReference type="STRING" id="1763535.LPB072_08750"/>
<feature type="region of interest" description="Disordered" evidence="1">
    <location>
        <begin position="62"/>
        <end position="231"/>
    </location>
</feature>
<sequence>MQATPDQTDLKPPRTGRWSAPLVLALLAHLLLVAALTWGVNWKQDTQPAAFEAELWSSVVQQAAPREVKPPPPTPRPEPKVEPKVEPKPKPTPPKPEPKAEPEPPDTREADIAIEKAKKKKEEEAKKREIEKKEAAKKKAEEQARAEEAAKKKKAEEAKRRDDQKKLDEKIKQLAKEKARKLEEQREAASAKARDDQMRRILGQAGATGGESAKGTAQRASGPSNSYGGRVNAAVRPNVLLTEDIPGNPKAEIEVRSAPDGTIISRRLARSSGNAAWDKAALDAIDRTGKMPRDVDGRVPSPLIIEMRPRD</sequence>
<dbReference type="EMBL" id="LVWD01000034">
    <property type="protein sequence ID" value="OAD40103.1"/>
    <property type="molecule type" value="Genomic_DNA"/>
</dbReference>
<dbReference type="GO" id="GO:0016020">
    <property type="term" value="C:membrane"/>
    <property type="evidence" value="ECO:0007669"/>
    <property type="project" value="InterPro"/>
</dbReference>
<evidence type="ECO:0000313" key="3">
    <source>
        <dbReference type="EMBL" id="AOW12919.1"/>
    </source>
</evidence>
<dbReference type="OrthoDB" id="5298892at2"/>
<proteinExistence type="predicted"/>
<protein>
    <submittedName>
        <fullName evidence="3">Protein TolA</fullName>
    </submittedName>
</protein>
<keyword evidence="2" id="KW-0812">Transmembrane</keyword>
<accession>A0A167H0I2</accession>
<dbReference type="Proteomes" id="UP000185680">
    <property type="component" value="Chromosome"/>
</dbReference>
<dbReference type="EMBL" id="CP017476">
    <property type="protein sequence ID" value="AOW12919.1"/>
    <property type="molecule type" value="Genomic_DNA"/>
</dbReference>
<dbReference type="InterPro" id="IPR014161">
    <property type="entry name" value="Tol-Pal_TolA"/>
</dbReference>
<dbReference type="SUPFAM" id="SSF74653">
    <property type="entry name" value="TolA/TonB C-terminal domain"/>
    <property type="match status" value="1"/>
</dbReference>
<dbReference type="Proteomes" id="UP000185657">
    <property type="component" value="Unassembled WGS sequence"/>
</dbReference>
<dbReference type="NCBIfam" id="TIGR02794">
    <property type="entry name" value="tolA_full"/>
    <property type="match status" value="1"/>
</dbReference>
<organism evidence="3 6">
    <name type="scientific">Hydrogenophaga crassostreae</name>
    <dbReference type="NCBI Taxonomy" id="1763535"/>
    <lineage>
        <taxon>Bacteria</taxon>
        <taxon>Pseudomonadati</taxon>
        <taxon>Pseudomonadota</taxon>
        <taxon>Betaproteobacteria</taxon>
        <taxon>Burkholderiales</taxon>
        <taxon>Comamonadaceae</taxon>
        <taxon>Hydrogenophaga</taxon>
    </lineage>
</organism>
<evidence type="ECO:0000256" key="1">
    <source>
        <dbReference type="SAM" id="MobiDB-lite"/>
    </source>
</evidence>
<evidence type="ECO:0000256" key="2">
    <source>
        <dbReference type="SAM" id="Phobius"/>
    </source>
</evidence>
<keyword evidence="2" id="KW-0472">Membrane</keyword>
<dbReference type="Pfam" id="PF13103">
    <property type="entry name" value="TonB_2"/>
    <property type="match status" value="1"/>
</dbReference>
<dbReference type="RefSeq" id="WP_066094265.1">
    <property type="nucleotide sequence ID" value="NZ_CP017476.1"/>
</dbReference>
<name>A0A167H0I2_9BURK</name>
<dbReference type="GO" id="GO:0043213">
    <property type="term" value="P:bacteriocin transport"/>
    <property type="evidence" value="ECO:0007669"/>
    <property type="project" value="InterPro"/>
</dbReference>
<dbReference type="KEGG" id="hyl:LPB072_08750"/>
<reference evidence="4 5" key="1">
    <citation type="submission" date="2016-02" db="EMBL/GenBank/DDBJ databases">
        <title>Draft genome sequence of Hydrogenophaga sp. LPB0072.</title>
        <authorList>
            <person name="Shin S.-K."/>
            <person name="Yi H."/>
        </authorList>
    </citation>
    <scope>NUCLEOTIDE SEQUENCE [LARGE SCALE GENOMIC DNA]</scope>
    <source>
        <strain evidence="4 5">LPB0072</strain>
    </source>
</reference>
<dbReference type="GO" id="GO:0019534">
    <property type="term" value="F:toxin transmembrane transporter activity"/>
    <property type="evidence" value="ECO:0007669"/>
    <property type="project" value="InterPro"/>
</dbReference>
<feature type="compositionally biased region" description="Polar residues" evidence="1">
    <location>
        <begin position="218"/>
        <end position="227"/>
    </location>
</feature>
<dbReference type="Gene3D" id="3.30.1150.10">
    <property type="match status" value="1"/>
</dbReference>
<dbReference type="AlphaFoldDB" id="A0A167H0I2"/>